<dbReference type="Proteomes" id="UP000590442">
    <property type="component" value="Unassembled WGS sequence"/>
</dbReference>
<protein>
    <submittedName>
        <fullName evidence="1">Uncharacterized protein</fullName>
    </submittedName>
</protein>
<evidence type="ECO:0000313" key="1">
    <source>
        <dbReference type="EMBL" id="NJB70929.1"/>
    </source>
</evidence>
<gene>
    <name evidence="1" type="ORF">GGR42_001391</name>
</gene>
<evidence type="ECO:0000313" key="2">
    <source>
        <dbReference type="Proteomes" id="UP000590442"/>
    </source>
</evidence>
<dbReference type="EMBL" id="JAATJJ010000001">
    <property type="protein sequence ID" value="NJB70929.1"/>
    <property type="molecule type" value="Genomic_DNA"/>
</dbReference>
<dbReference type="AlphaFoldDB" id="A0A846R275"/>
<reference evidence="1 2" key="1">
    <citation type="submission" date="2020-03" db="EMBL/GenBank/DDBJ databases">
        <title>Genomic Encyclopedia of Type Strains, Phase IV (KMG-IV): sequencing the most valuable type-strain genomes for metagenomic binning, comparative biology and taxonomic classification.</title>
        <authorList>
            <person name="Goeker M."/>
        </authorList>
    </citation>
    <scope>NUCLEOTIDE SEQUENCE [LARGE SCALE GENOMIC DNA]</scope>
    <source>
        <strain evidence="1 2">DSM 29762</strain>
    </source>
</reference>
<keyword evidence="2" id="KW-1185">Reference proteome</keyword>
<comment type="caution">
    <text evidence="1">The sequence shown here is derived from an EMBL/GenBank/DDBJ whole genome shotgun (WGS) entry which is preliminary data.</text>
</comment>
<name>A0A846R275_9FLAO</name>
<proteinExistence type="predicted"/>
<dbReference type="RefSeq" id="WP_167962216.1">
    <property type="nucleotide sequence ID" value="NZ_JAATJJ010000001.1"/>
</dbReference>
<organism evidence="1 2">
    <name type="scientific">Saonia flava</name>
    <dbReference type="NCBI Taxonomy" id="523696"/>
    <lineage>
        <taxon>Bacteria</taxon>
        <taxon>Pseudomonadati</taxon>
        <taxon>Bacteroidota</taxon>
        <taxon>Flavobacteriia</taxon>
        <taxon>Flavobacteriales</taxon>
        <taxon>Flavobacteriaceae</taxon>
        <taxon>Saonia</taxon>
    </lineage>
</organism>
<sequence>MKHVSFIFFLFTALNIYSQGHDDVVKIGYNLNNQQSMGITPVYEYIVQGSPYLNKIFKMGKVILNGKTETESLMRYNIYRDHFELLDNTGKQVYLEKNSKIDIVLDGKTYQYIDYLYRGKVKFGYCTPLNHGKTILFIRDIKKVSEYKRPAHGYESFSPPKFIDEFVYYIKRENKPAKEVELNKRDVPFVIENKFTELRNYIKKNKLKLKTEEEVITLLQYYDSLE</sequence>
<accession>A0A846R275</accession>